<dbReference type="GO" id="GO:0005634">
    <property type="term" value="C:nucleus"/>
    <property type="evidence" value="ECO:0007669"/>
    <property type="project" value="UniProtKB-SubCell"/>
</dbReference>
<evidence type="ECO:0000256" key="9">
    <source>
        <dbReference type="SAM" id="MobiDB-lite"/>
    </source>
</evidence>
<feature type="compositionally biased region" description="Basic and acidic residues" evidence="9">
    <location>
        <begin position="824"/>
        <end position="838"/>
    </location>
</feature>
<evidence type="ECO:0000256" key="7">
    <source>
        <dbReference type="PROSITE-ProRule" id="PRU00042"/>
    </source>
</evidence>
<feature type="compositionally biased region" description="Low complexity" evidence="9">
    <location>
        <begin position="979"/>
        <end position="992"/>
    </location>
</feature>
<evidence type="ECO:0000256" key="1">
    <source>
        <dbReference type="ARBA" id="ARBA00004123"/>
    </source>
</evidence>
<evidence type="ECO:0000256" key="5">
    <source>
        <dbReference type="ARBA" id="ARBA00022833"/>
    </source>
</evidence>
<evidence type="ECO:0000256" key="2">
    <source>
        <dbReference type="ARBA" id="ARBA00022723"/>
    </source>
</evidence>
<feature type="compositionally biased region" description="Basic and acidic residues" evidence="9">
    <location>
        <begin position="378"/>
        <end position="399"/>
    </location>
</feature>
<evidence type="ECO:0000313" key="12">
    <source>
        <dbReference type="Proteomes" id="UP000791440"/>
    </source>
</evidence>
<dbReference type="PROSITE" id="PS50157">
    <property type="entry name" value="ZINC_FINGER_C2H2_2"/>
    <property type="match status" value="1"/>
</dbReference>
<evidence type="ECO:0000256" key="3">
    <source>
        <dbReference type="ARBA" id="ARBA00022737"/>
    </source>
</evidence>
<dbReference type="SMART" id="SM00355">
    <property type="entry name" value="ZnF_C2H2"/>
    <property type="match status" value="5"/>
</dbReference>
<sequence>MKPPSTFNELLKIKRLEEEYQESLKENKEENATIKEDERIPLTKDLTEIVEKINKKNGMQNGHSDSQMILQEIPNSSVAVFQNVNTSEEKQNESMQKQVIELDNILSKSLAVLQRDGNCKLKVLNQDPDSVIQISDDDDDENGDTNDILKCKSCDLQFSTQKTLKFHMKYKHVESRLVYPCPDCLEIFSTSWSVYRHLFKVHRKTAAQIRRLRESIQLKAFRMNNIPAFYEKRRNVAKHATSTRKVTEEERLDQENQAWIDNMEGDGEGPRCGGCGRAFERRAALVAHTHTCASRSRARALAAARRHDAKRIQIQIRRDYHKEPAAPPAPPGPASPPSPLDNDDNEIEEESRPAPESVKNSAMVSPVLVDDTDDPVELGEHEEKSDIDSKSADTPETRSQESASMPDEVLVVPDDTTPEGVPVIQVDPEESETGVLQDVTVLRDIPTPIIRLPHARNAEKSNLNAFREKIEPDVELETYLCKKCGSKSSNIQELYDHMAAHYKWMRYACKLCNFKHYIFEKLPEHVKVVHKLKGDKDFYFSTVKALDGPEALELAEVTSEQNVVNGNSPDSQRGSRCSSDSSRLSDEGSSSTTLSENNVKKRKKLHNTGSSKRKKTSPSKTIEDPSTENQGTPSDKEVNLIEIDSNSSNIKPVEENSSDMDDVDDKVSKRQLVEDTTSMASRRPVRRKTKPKNEDFEYDLSNLLKLEAQGYYQVSTTAKSNNTKKKYVQENQITYESLNRDCCGAMVALSKNAVERSAAHMKMKSFSVCLSTREPRHSGLFLRPMLPKSTIKGEKTSPKKDSLEEKRDDSSPNKEVKNQIVSEELPKSTNKEKVEVNEANKGSGDGSAINKNQINKSAFYEAVKTNLGKTPVVPLKLRRESLEVIKNPLINKNIKDFKKAGLTTKILVIKPFKRDSDGLKGLNTPVQYQTIKVKDSKKDSSSEDKSSYQKVVVEVPIVDNAVARTSADPNVGGKVSPITSDAAMESSSTAAEDTSEHVNTLTPSDVKEEKICTKSSTSVIVLNSVSNLIK</sequence>
<feature type="compositionally biased region" description="Basic and acidic residues" evidence="9">
    <location>
        <begin position="791"/>
        <end position="817"/>
    </location>
</feature>
<dbReference type="InterPro" id="IPR050888">
    <property type="entry name" value="ZnF_C2H2-type_TF"/>
</dbReference>
<dbReference type="EMBL" id="JH668395">
    <property type="protein sequence ID" value="KAG6450957.1"/>
    <property type="molecule type" value="Genomic_DNA"/>
</dbReference>
<keyword evidence="4 7" id="KW-0863">Zinc-finger</keyword>
<keyword evidence="8" id="KW-0175">Coiled coil</keyword>
<feature type="compositionally biased region" description="Polar residues" evidence="9">
    <location>
        <begin position="559"/>
        <end position="569"/>
    </location>
</feature>
<dbReference type="AlphaFoldDB" id="A0A921Z425"/>
<evidence type="ECO:0000256" key="6">
    <source>
        <dbReference type="ARBA" id="ARBA00023242"/>
    </source>
</evidence>
<feature type="region of interest" description="Disordered" evidence="9">
    <location>
        <begin position="968"/>
        <end position="1002"/>
    </location>
</feature>
<evidence type="ECO:0000256" key="4">
    <source>
        <dbReference type="ARBA" id="ARBA00022771"/>
    </source>
</evidence>
<feature type="coiled-coil region" evidence="8">
    <location>
        <begin position="10"/>
        <end position="37"/>
    </location>
</feature>
<comment type="caution">
    <text evidence="11">The sequence shown here is derived from an EMBL/GenBank/DDBJ whole genome shotgun (WGS) entry which is preliminary data.</text>
</comment>
<feature type="region of interest" description="Disordered" evidence="9">
    <location>
        <begin position="559"/>
        <end position="691"/>
    </location>
</feature>
<feature type="compositionally biased region" description="Basic residues" evidence="9">
    <location>
        <begin position="600"/>
        <end position="617"/>
    </location>
</feature>
<keyword evidence="5" id="KW-0862">Zinc</keyword>
<name>A0A921Z425_MANSE</name>
<reference evidence="11" key="1">
    <citation type="journal article" date="2016" name="Insect Biochem. Mol. Biol.">
        <title>Multifaceted biological insights from a draft genome sequence of the tobacco hornworm moth, Manduca sexta.</title>
        <authorList>
            <person name="Kanost M.R."/>
            <person name="Arrese E.L."/>
            <person name="Cao X."/>
            <person name="Chen Y.R."/>
            <person name="Chellapilla S."/>
            <person name="Goldsmith M.R."/>
            <person name="Grosse-Wilde E."/>
            <person name="Heckel D.G."/>
            <person name="Herndon N."/>
            <person name="Jiang H."/>
            <person name="Papanicolaou A."/>
            <person name="Qu J."/>
            <person name="Soulages J.L."/>
            <person name="Vogel H."/>
            <person name="Walters J."/>
            <person name="Waterhouse R.M."/>
            <person name="Ahn S.J."/>
            <person name="Almeida F.C."/>
            <person name="An C."/>
            <person name="Aqrawi P."/>
            <person name="Bretschneider A."/>
            <person name="Bryant W.B."/>
            <person name="Bucks S."/>
            <person name="Chao H."/>
            <person name="Chevignon G."/>
            <person name="Christen J.M."/>
            <person name="Clarke D.F."/>
            <person name="Dittmer N.T."/>
            <person name="Ferguson L.C.F."/>
            <person name="Garavelou S."/>
            <person name="Gordon K.H.J."/>
            <person name="Gunaratna R.T."/>
            <person name="Han Y."/>
            <person name="Hauser F."/>
            <person name="He Y."/>
            <person name="Heidel-Fischer H."/>
            <person name="Hirsh A."/>
            <person name="Hu Y."/>
            <person name="Jiang H."/>
            <person name="Kalra D."/>
            <person name="Klinner C."/>
            <person name="Konig C."/>
            <person name="Kovar C."/>
            <person name="Kroll A.R."/>
            <person name="Kuwar S.S."/>
            <person name="Lee S.L."/>
            <person name="Lehman R."/>
            <person name="Li K."/>
            <person name="Li Z."/>
            <person name="Liang H."/>
            <person name="Lovelace S."/>
            <person name="Lu Z."/>
            <person name="Mansfield J.H."/>
            <person name="McCulloch K.J."/>
            <person name="Mathew T."/>
            <person name="Morton B."/>
            <person name="Muzny D.M."/>
            <person name="Neunemann D."/>
            <person name="Ongeri F."/>
            <person name="Pauchet Y."/>
            <person name="Pu L.L."/>
            <person name="Pyrousis I."/>
            <person name="Rao X.J."/>
            <person name="Redding A."/>
            <person name="Roesel C."/>
            <person name="Sanchez-Gracia A."/>
            <person name="Schaack S."/>
            <person name="Shukla A."/>
            <person name="Tetreau G."/>
            <person name="Wang Y."/>
            <person name="Xiong G.H."/>
            <person name="Traut W."/>
            <person name="Walsh T.K."/>
            <person name="Worley K.C."/>
            <person name="Wu D."/>
            <person name="Wu W."/>
            <person name="Wu Y.Q."/>
            <person name="Zhang X."/>
            <person name="Zou Z."/>
            <person name="Zucker H."/>
            <person name="Briscoe A.D."/>
            <person name="Burmester T."/>
            <person name="Clem R.J."/>
            <person name="Feyereisen R."/>
            <person name="Grimmelikhuijzen C.J.P."/>
            <person name="Hamodrakas S.J."/>
            <person name="Hansson B.S."/>
            <person name="Huguet E."/>
            <person name="Jermiin L.S."/>
            <person name="Lan Q."/>
            <person name="Lehman H.K."/>
            <person name="Lorenzen M."/>
            <person name="Merzendorfer H."/>
            <person name="Michalopoulos I."/>
            <person name="Morton D.B."/>
            <person name="Muthukrishnan S."/>
            <person name="Oakeshott J.G."/>
            <person name="Palmer W."/>
            <person name="Park Y."/>
            <person name="Passarelli A.L."/>
            <person name="Rozas J."/>
            <person name="Schwartz L.M."/>
            <person name="Smith W."/>
            <person name="Southgate A."/>
            <person name="Vilcinskas A."/>
            <person name="Vogt R."/>
            <person name="Wang P."/>
            <person name="Werren J."/>
            <person name="Yu X.Q."/>
            <person name="Zhou J.J."/>
            <person name="Brown S.J."/>
            <person name="Scherer S.E."/>
            <person name="Richards S."/>
            <person name="Blissard G.W."/>
        </authorList>
    </citation>
    <scope>NUCLEOTIDE SEQUENCE</scope>
</reference>
<feature type="region of interest" description="Disordered" evidence="9">
    <location>
        <begin position="322"/>
        <end position="417"/>
    </location>
</feature>
<keyword evidence="12" id="KW-1185">Reference proteome</keyword>
<dbReference type="GO" id="GO:0008270">
    <property type="term" value="F:zinc ion binding"/>
    <property type="evidence" value="ECO:0007669"/>
    <property type="project" value="UniProtKB-KW"/>
</dbReference>
<protein>
    <recommendedName>
        <fullName evidence="10">C2H2-type domain-containing protein</fullName>
    </recommendedName>
</protein>
<reference evidence="11" key="2">
    <citation type="submission" date="2020-12" db="EMBL/GenBank/DDBJ databases">
        <authorList>
            <person name="Kanost M."/>
        </authorList>
    </citation>
    <scope>NUCLEOTIDE SEQUENCE</scope>
</reference>
<dbReference type="PANTHER" id="PTHR24406">
    <property type="entry name" value="TRANSCRIPTIONAL REPRESSOR CTCFL-RELATED"/>
    <property type="match status" value="1"/>
</dbReference>
<dbReference type="PROSITE" id="PS00028">
    <property type="entry name" value="ZINC_FINGER_C2H2_1"/>
    <property type="match status" value="2"/>
</dbReference>
<feature type="compositionally biased region" description="Pro residues" evidence="9">
    <location>
        <begin position="325"/>
        <end position="339"/>
    </location>
</feature>
<dbReference type="Proteomes" id="UP000791440">
    <property type="component" value="Unassembled WGS sequence"/>
</dbReference>
<keyword evidence="6" id="KW-0539">Nucleus</keyword>
<proteinExistence type="predicted"/>
<evidence type="ECO:0000313" key="11">
    <source>
        <dbReference type="EMBL" id="KAG6450957.1"/>
    </source>
</evidence>
<comment type="subcellular location">
    <subcellularLocation>
        <location evidence="1">Nucleus</location>
    </subcellularLocation>
</comment>
<gene>
    <name evidence="11" type="ORF">O3G_MSEX006832</name>
</gene>
<evidence type="ECO:0000256" key="8">
    <source>
        <dbReference type="SAM" id="Coils"/>
    </source>
</evidence>
<feature type="compositionally biased region" description="Low complexity" evidence="9">
    <location>
        <begin position="570"/>
        <end position="591"/>
    </location>
</feature>
<dbReference type="InterPro" id="IPR013087">
    <property type="entry name" value="Znf_C2H2_type"/>
</dbReference>
<feature type="domain" description="C2H2-type" evidence="10">
    <location>
        <begin position="149"/>
        <end position="177"/>
    </location>
</feature>
<organism evidence="11 12">
    <name type="scientific">Manduca sexta</name>
    <name type="common">Tobacco hawkmoth</name>
    <name type="synonym">Tobacco hornworm</name>
    <dbReference type="NCBI Taxonomy" id="7130"/>
    <lineage>
        <taxon>Eukaryota</taxon>
        <taxon>Metazoa</taxon>
        <taxon>Ecdysozoa</taxon>
        <taxon>Arthropoda</taxon>
        <taxon>Hexapoda</taxon>
        <taxon>Insecta</taxon>
        <taxon>Pterygota</taxon>
        <taxon>Neoptera</taxon>
        <taxon>Endopterygota</taxon>
        <taxon>Lepidoptera</taxon>
        <taxon>Glossata</taxon>
        <taxon>Ditrysia</taxon>
        <taxon>Bombycoidea</taxon>
        <taxon>Sphingidae</taxon>
        <taxon>Sphinginae</taxon>
        <taxon>Sphingini</taxon>
        <taxon>Manduca</taxon>
    </lineage>
</organism>
<evidence type="ECO:0000259" key="10">
    <source>
        <dbReference type="PROSITE" id="PS50157"/>
    </source>
</evidence>
<feature type="region of interest" description="Disordered" evidence="9">
    <location>
        <begin position="781"/>
        <end position="849"/>
    </location>
</feature>
<accession>A0A921Z425</accession>
<keyword evidence="2" id="KW-0479">Metal-binding</keyword>
<keyword evidence="3" id="KW-0677">Repeat</keyword>